<dbReference type="Gene3D" id="3.30.420.10">
    <property type="entry name" value="Ribonuclease H-like superfamily/Ribonuclease H"/>
    <property type="match status" value="1"/>
</dbReference>
<proteinExistence type="predicted"/>
<reference evidence="2 3" key="1">
    <citation type="journal article" date="2018" name="PLoS Genet.">
        <title>Population sequencing reveals clonal diversity and ancestral inbreeding in the grapevine cultivar Chardonnay.</title>
        <authorList>
            <person name="Roach M.J."/>
            <person name="Johnson D.L."/>
            <person name="Bohlmann J."/>
            <person name="van Vuuren H.J."/>
            <person name="Jones S.J."/>
            <person name="Pretorius I.S."/>
            <person name="Schmidt S.A."/>
            <person name="Borneman A.R."/>
        </authorList>
    </citation>
    <scope>NUCLEOTIDE SEQUENCE [LARGE SCALE GENOMIC DNA]</scope>
    <source>
        <strain evidence="3">cv. Chardonnay</strain>
        <tissue evidence="2">Leaf</tissue>
    </source>
</reference>
<dbReference type="InterPro" id="IPR001584">
    <property type="entry name" value="Integrase_cat-core"/>
</dbReference>
<dbReference type="AlphaFoldDB" id="A0A438FG85"/>
<feature type="domain" description="Integrase catalytic" evidence="1">
    <location>
        <begin position="58"/>
        <end position="186"/>
    </location>
</feature>
<dbReference type="InterPro" id="IPR012337">
    <property type="entry name" value="RNaseH-like_sf"/>
</dbReference>
<dbReference type="PROSITE" id="PS50994">
    <property type="entry name" value="INTEGRASE"/>
    <property type="match status" value="1"/>
</dbReference>
<name>A0A438FG85_VITVI</name>
<accession>A0A438FG85</accession>
<dbReference type="InterPro" id="IPR039537">
    <property type="entry name" value="Retrotran_Ty1/copia-like"/>
</dbReference>
<dbReference type="PANTHER" id="PTHR42648">
    <property type="entry name" value="TRANSPOSASE, PUTATIVE-RELATED"/>
    <property type="match status" value="1"/>
</dbReference>
<dbReference type="GO" id="GO:0003676">
    <property type="term" value="F:nucleic acid binding"/>
    <property type="evidence" value="ECO:0007669"/>
    <property type="project" value="InterPro"/>
</dbReference>
<organism evidence="2 3">
    <name type="scientific">Vitis vinifera</name>
    <name type="common">Grape</name>
    <dbReference type="NCBI Taxonomy" id="29760"/>
    <lineage>
        <taxon>Eukaryota</taxon>
        <taxon>Viridiplantae</taxon>
        <taxon>Streptophyta</taxon>
        <taxon>Embryophyta</taxon>
        <taxon>Tracheophyta</taxon>
        <taxon>Spermatophyta</taxon>
        <taxon>Magnoliopsida</taxon>
        <taxon>eudicotyledons</taxon>
        <taxon>Gunneridae</taxon>
        <taxon>Pentapetalae</taxon>
        <taxon>rosids</taxon>
        <taxon>Vitales</taxon>
        <taxon>Vitaceae</taxon>
        <taxon>Viteae</taxon>
        <taxon>Vitis</taxon>
    </lineage>
</organism>
<dbReference type="Proteomes" id="UP000288805">
    <property type="component" value="Unassembled WGS sequence"/>
</dbReference>
<dbReference type="PANTHER" id="PTHR42648:SF28">
    <property type="entry name" value="TRANSPOSON-ENCODED PROTEIN WITH RIBONUCLEASE H-LIKE AND RETROVIRUS ZINC FINGER-LIKE DOMAINS"/>
    <property type="match status" value="1"/>
</dbReference>
<gene>
    <name evidence="2" type="primary">POLX_3331</name>
    <name evidence="2" type="ORF">CK203_116856</name>
</gene>
<comment type="caution">
    <text evidence="2">The sequence shown here is derived from an EMBL/GenBank/DDBJ whole genome shotgun (WGS) entry which is preliminary data.</text>
</comment>
<dbReference type="EMBL" id="QGNW01000928">
    <property type="protein sequence ID" value="RVW58750.1"/>
    <property type="molecule type" value="Genomic_DNA"/>
</dbReference>
<sequence length="186" mass="21672">MKKGCTKFQKWLEKKGYVKPKEANANLQKDTSNNVMHVHTDFTDFDTCVDYIKEKQTNKSKKGAKRSTDILEIIHLDICCLNIDMYGLKYFISFIGDYSRYMYIYLLHNKNEALDAFKVFKAEVEKQCRKQIKIVRTYKSGEYYGRYTEDGQTPGLLVKFLQEHGTISQYTKPGSSNQNGVAEKRN</sequence>
<dbReference type="GO" id="GO:0015074">
    <property type="term" value="P:DNA integration"/>
    <property type="evidence" value="ECO:0007669"/>
    <property type="project" value="InterPro"/>
</dbReference>
<evidence type="ECO:0000259" key="1">
    <source>
        <dbReference type="PROSITE" id="PS50994"/>
    </source>
</evidence>
<dbReference type="SUPFAM" id="SSF53098">
    <property type="entry name" value="Ribonuclease H-like"/>
    <property type="match status" value="1"/>
</dbReference>
<dbReference type="InterPro" id="IPR036397">
    <property type="entry name" value="RNaseH_sf"/>
</dbReference>
<evidence type="ECO:0000313" key="3">
    <source>
        <dbReference type="Proteomes" id="UP000288805"/>
    </source>
</evidence>
<protein>
    <submittedName>
        <fullName evidence="2">Retrovirus-related Pol polyprotein from transposon TNT 1-94</fullName>
    </submittedName>
</protein>
<evidence type="ECO:0000313" key="2">
    <source>
        <dbReference type="EMBL" id="RVW58750.1"/>
    </source>
</evidence>